<evidence type="ECO:0000256" key="2">
    <source>
        <dbReference type="SAM" id="Phobius"/>
    </source>
</evidence>
<feature type="domain" description="CCHC-type" evidence="3">
    <location>
        <begin position="144"/>
        <end position="161"/>
    </location>
</feature>
<gene>
    <name evidence="4" type="ORF">ODALV1_LOCUS28237</name>
</gene>
<evidence type="ECO:0000313" key="4">
    <source>
        <dbReference type="EMBL" id="CAL8140314.1"/>
    </source>
</evidence>
<sequence>MEPPSDYWDRDRLDVQRDYLLNFCEVTRAYLRGVLHPEYGTAGFWQCYLITFFFTFITSAYNFVDELLDLVEFVRDNTRNVAVADEGTQVGEPACLPVVAVTQHIPLPQPRRINLRLEPQPASDEEQYVPFQNGSSIPPVLNILCFNCRKFGGHISSECPNPKAPRSSRKRRRPQPHGVDGST</sequence>
<comment type="caution">
    <text evidence="4">The sequence shown here is derived from an EMBL/GenBank/DDBJ whole genome shotgun (WGS) entry which is preliminary data.</text>
</comment>
<keyword evidence="2" id="KW-0472">Membrane</keyword>
<protein>
    <recommendedName>
        <fullName evidence="3">CCHC-type domain-containing protein</fullName>
    </recommendedName>
</protein>
<evidence type="ECO:0000256" key="1">
    <source>
        <dbReference type="SAM" id="MobiDB-lite"/>
    </source>
</evidence>
<feature type="transmembrane region" description="Helical" evidence="2">
    <location>
        <begin position="43"/>
        <end position="64"/>
    </location>
</feature>
<dbReference type="EMBL" id="CAXLJM020000135">
    <property type="protein sequence ID" value="CAL8140314.1"/>
    <property type="molecule type" value="Genomic_DNA"/>
</dbReference>
<keyword evidence="5" id="KW-1185">Reference proteome</keyword>
<feature type="compositionally biased region" description="Basic residues" evidence="1">
    <location>
        <begin position="166"/>
        <end position="175"/>
    </location>
</feature>
<organism evidence="4 5">
    <name type="scientific">Orchesella dallaii</name>
    <dbReference type="NCBI Taxonomy" id="48710"/>
    <lineage>
        <taxon>Eukaryota</taxon>
        <taxon>Metazoa</taxon>
        <taxon>Ecdysozoa</taxon>
        <taxon>Arthropoda</taxon>
        <taxon>Hexapoda</taxon>
        <taxon>Collembola</taxon>
        <taxon>Entomobryomorpha</taxon>
        <taxon>Entomobryoidea</taxon>
        <taxon>Orchesellidae</taxon>
        <taxon>Orchesellinae</taxon>
        <taxon>Orchesella</taxon>
    </lineage>
</organism>
<dbReference type="SUPFAM" id="SSF57756">
    <property type="entry name" value="Retrovirus zinc finger-like domains"/>
    <property type="match status" value="1"/>
</dbReference>
<evidence type="ECO:0000313" key="5">
    <source>
        <dbReference type="Proteomes" id="UP001642540"/>
    </source>
</evidence>
<keyword evidence="2" id="KW-0812">Transmembrane</keyword>
<proteinExistence type="predicted"/>
<accession>A0ABP1S102</accession>
<evidence type="ECO:0000259" key="3">
    <source>
        <dbReference type="SMART" id="SM00343"/>
    </source>
</evidence>
<dbReference type="Gene3D" id="4.10.60.10">
    <property type="entry name" value="Zinc finger, CCHC-type"/>
    <property type="match status" value="1"/>
</dbReference>
<keyword evidence="2" id="KW-1133">Transmembrane helix</keyword>
<reference evidence="4 5" key="1">
    <citation type="submission" date="2024-08" db="EMBL/GenBank/DDBJ databases">
        <authorList>
            <person name="Cucini C."/>
            <person name="Frati F."/>
        </authorList>
    </citation>
    <scope>NUCLEOTIDE SEQUENCE [LARGE SCALE GENOMIC DNA]</scope>
</reference>
<dbReference type="SMART" id="SM00343">
    <property type="entry name" value="ZnF_C2HC"/>
    <property type="match status" value="1"/>
</dbReference>
<dbReference type="InterPro" id="IPR036875">
    <property type="entry name" value="Znf_CCHC_sf"/>
</dbReference>
<dbReference type="Proteomes" id="UP001642540">
    <property type="component" value="Unassembled WGS sequence"/>
</dbReference>
<feature type="region of interest" description="Disordered" evidence="1">
    <location>
        <begin position="157"/>
        <end position="183"/>
    </location>
</feature>
<dbReference type="InterPro" id="IPR001878">
    <property type="entry name" value="Znf_CCHC"/>
</dbReference>
<name>A0ABP1S102_9HEXA</name>